<feature type="transmembrane region" description="Helical" evidence="1">
    <location>
        <begin position="295"/>
        <end position="319"/>
    </location>
</feature>
<feature type="transmembrane region" description="Helical" evidence="1">
    <location>
        <begin position="176"/>
        <end position="196"/>
    </location>
</feature>
<keyword evidence="4" id="KW-1185">Reference proteome</keyword>
<dbReference type="Proteomes" id="UP000233782">
    <property type="component" value="Unassembled WGS sequence"/>
</dbReference>
<dbReference type="EMBL" id="PJMU01000001">
    <property type="protein sequence ID" value="PKV75554.1"/>
    <property type="molecule type" value="Genomic_DNA"/>
</dbReference>
<feature type="domain" description="Acyltransferase 3" evidence="2">
    <location>
        <begin position="30"/>
        <end position="326"/>
    </location>
</feature>
<evidence type="ECO:0000256" key="1">
    <source>
        <dbReference type="SAM" id="Phobius"/>
    </source>
</evidence>
<keyword evidence="1" id="KW-0472">Membrane</keyword>
<keyword evidence="1" id="KW-1133">Transmembrane helix</keyword>
<feature type="transmembrane region" description="Helical" evidence="1">
    <location>
        <begin position="269"/>
        <end position="288"/>
    </location>
</feature>
<dbReference type="GO" id="GO:0016747">
    <property type="term" value="F:acyltransferase activity, transferring groups other than amino-acyl groups"/>
    <property type="evidence" value="ECO:0007669"/>
    <property type="project" value="InterPro"/>
</dbReference>
<evidence type="ECO:0000259" key="2">
    <source>
        <dbReference type="Pfam" id="PF01757"/>
    </source>
</evidence>
<organism evidence="3 4">
    <name type="scientific">Pontibacter ramchanderi</name>
    <dbReference type="NCBI Taxonomy" id="1179743"/>
    <lineage>
        <taxon>Bacteria</taxon>
        <taxon>Pseudomonadati</taxon>
        <taxon>Bacteroidota</taxon>
        <taxon>Cytophagia</taxon>
        <taxon>Cytophagales</taxon>
        <taxon>Hymenobacteraceae</taxon>
        <taxon>Pontibacter</taxon>
    </lineage>
</organism>
<name>A0A2N3V1Q7_9BACT</name>
<sequence>MRKAYLVVCLSRLKRTQFGRTQRMKQHFQQIDILKGLAIIAVLLLHSLTREQLLKGYAVYHIWQAVPVFMVLMGVNLGMSYGSKTLHFNQLYTPHYWQKKALRIIFPLLLIYIIALVAGYVSEQVYQHEVYTLGWKNLIGVLPVSGKGNYFITLLLQTLIVFPIMGYTFNRWPKITTLVLVLLEVAFQLMAYRISYFEQDRYLYDAALFRYFSAIALGMWLSRLVTAPERKLGWFVLIGGLGSALYLYAHQYQGVELPYIIPEWQAQLVLTFPYAALLIYLSMLVFPLQSDQPVLQLLASVGKASYHVFLVQVLYFGLVQDDSDIALNLAICLLAGQTFFWLDTYLIKKISN</sequence>
<comment type="caution">
    <text evidence="3">The sequence shown here is derived from an EMBL/GenBank/DDBJ whole genome shotgun (WGS) entry which is preliminary data.</text>
</comment>
<reference evidence="3 4" key="1">
    <citation type="submission" date="2017-12" db="EMBL/GenBank/DDBJ databases">
        <title>Genomic Encyclopedia of Type Strains, Phase III (KMG-III): the genomes of soil and plant-associated and newly described type strains.</title>
        <authorList>
            <person name="Whitman W."/>
        </authorList>
    </citation>
    <scope>NUCLEOTIDE SEQUENCE [LARGE SCALE GENOMIC DNA]</scope>
    <source>
        <strain evidence="3 4">LP43</strain>
    </source>
</reference>
<feature type="transmembrane region" description="Helical" evidence="1">
    <location>
        <begin position="61"/>
        <end position="81"/>
    </location>
</feature>
<dbReference type="InterPro" id="IPR002656">
    <property type="entry name" value="Acyl_transf_3_dom"/>
</dbReference>
<evidence type="ECO:0000313" key="3">
    <source>
        <dbReference type="EMBL" id="PKV75554.1"/>
    </source>
</evidence>
<dbReference type="Pfam" id="PF01757">
    <property type="entry name" value="Acyl_transf_3"/>
    <property type="match status" value="1"/>
</dbReference>
<feature type="transmembrane region" description="Helical" evidence="1">
    <location>
        <begin position="325"/>
        <end position="347"/>
    </location>
</feature>
<feature type="transmembrane region" description="Helical" evidence="1">
    <location>
        <begin position="150"/>
        <end position="169"/>
    </location>
</feature>
<evidence type="ECO:0000313" key="4">
    <source>
        <dbReference type="Proteomes" id="UP000233782"/>
    </source>
</evidence>
<feature type="transmembrane region" description="Helical" evidence="1">
    <location>
        <begin position="33"/>
        <end position="49"/>
    </location>
</feature>
<gene>
    <name evidence="3" type="ORF">BD749_0497</name>
</gene>
<keyword evidence="1" id="KW-0812">Transmembrane</keyword>
<feature type="transmembrane region" description="Helical" evidence="1">
    <location>
        <begin position="202"/>
        <end position="220"/>
    </location>
</feature>
<protein>
    <submittedName>
        <fullName evidence="3">Peptidoglycan/LPS O-acetylase OafA/YrhL</fullName>
    </submittedName>
</protein>
<proteinExistence type="predicted"/>
<accession>A0A2N3V1Q7</accession>
<feature type="transmembrane region" description="Helical" evidence="1">
    <location>
        <begin position="101"/>
        <end position="121"/>
    </location>
</feature>
<dbReference type="AlphaFoldDB" id="A0A2N3V1Q7"/>
<feature type="transmembrane region" description="Helical" evidence="1">
    <location>
        <begin position="232"/>
        <end position="249"/>
    </location>
</feature>